<organism evidence="1 2">
    <name type="scientific">Zoogloea oleivorans</name>
    <dbReference type="NCBI Taxonomy" id="1552750"/>
    <lineage>
        <taxon>Bacteria</taxon>
        <taxon>Pseudomonadati</taxon>
        <taxon>Pseudomonadota</taxon>
        <taxon>Betaproteobacteria</taxon>
        <taxon>Rhodocyclales</taxon>
        <taxon>Zoogloeaceae</taxon>
        <taxon>Zoogloea</taxon>
    </lineage>
</organism>
<name>A0A6C2CCU1_9RHOO</name>
<protein>
    <submittedName>
        <fullName evidence="1">Uncharacterized protein</fullName>
    </submittedName>
</protein>
<accession>A0A6C2CCU1</accession>
<evidence type="ECO:0000313" key="2">
    <source>
        <dbReference type="Proteomes" id="UP000389128"/>
    </source>
</evidence>
<sequence length="141" mass="16204">MGNSPTTEKRTARQVSERELAIALVLELAQVRPYRFALLGFYDDDAEYLLALANRIGVKWDKAFHNKVTKVTRRLVSYGVLHSEMRGTQKEYCGEPTKQMEYWLPPGKASLITRGKTEYTMSPEDEAAYLLRRAYPEPDND</sequence>
<dbReference type="OrthoDB" id="9180881at2"/>
<reference evidence="1 2" key="1">
    <citation type="submission" date="2019-01" db="EMBL/GenBank/DDBJ databases">
        <title>Zoogloea oleivorans genome sequencing and assembly.</title>
        <authorList>
            <person name="Tancsics A."/>
            <person name="Farkas M."/>
            <person name="Kriszt B."/>
            <person name="Maroti G."/>
            <person name="Horvath B."/>
        </authorList>
    </citation>
    <scope>NUCLEOTIDE SEQUENCE [LARGE SCALE GENOMIC DNA]</scope>
    <source>
        <strain evidence="1 2">Buc</strain>
    </source>
</reference>
<dbReference type="RefSeq" id="WP_148581614.1">
    <property type="nucleotide sequence ID" value="NZ_SDKK01000041.1"/>
</dbReference>
<comment type="caution">
    <text evidence="1">The sequence shown here is derived from an EMBL/GenBank/DDBJ whole genome shotgun (WGS) entry which is preliminary data.</text>
</comment>
<proteinExistence type="predicted"/>
<gene>
    <name evidence="1" type="ORF">ETQ85_24415</name>
</gene>
<dbReference type="AlphaFoldDB" id="A0A6C2CCU1"/>
<keyword evidence="2" id="KW-1185">Reference proteome</keyword>
<evidence type="ECO:0000313" key="1">
    <source>
        <dbReference type="EMBL" id="TYC51432.1"/>
    </source>
</evidence>
<dbReference type="EMBL" id="SDKK01000041">
    <property type="protein sequence ID" value="TYC51432.1"/>
    <property type="molecule type" value="Genomic_DNA"/>
</dbReference>
<dbReference type="Proteomes" id="UP000389128">
    <property type="component" value="Unassembled WGS sequence"/>
</dbReference>